<comment type="caution">
    <text evidence="1">The sequence shown here is derived from an EMBL/GenBank/DDBJ whole genome shotgun (WGS) entry which is preliminary data.</text>
</comment>
<accession>A0ACB5RFA6</accession>
<evidence type="ECO:0000313" key="2">
    <source>
        <dbReference type="Proteomes" id="UP001058074"/>
    </source>
</evidence>
<dbReference type="Proteomes" id="UP001058074">
    <property type="component" value="Unassembled WGS sequence"/>
</dbReference>
<keyword evidence="2" id="KW-1185">Reference proteome</keyword>
<dbReference type="EMBL" id="BROD01000001">
    <property type="protein sequence ID" value="GKX67719.1"/>
    <property type="molecule type" value="Genomic_DNA"/>
</dbReference>
<sequence>MQDILRLQKKLIPELVDLMEKRYNILRTIYYNEPVGRRVLANTLSLGERVVRTEVEFLKSQNLIEINAPGMTVTSEGTEILEDLKEYVHEIKGLSDVEQAIKEALNLKDVIVVSGDADDDVTILKELGKSAANYAKNQIKSGDIIAITGGSTIKQVVDSFPKMNNIKDVLVVPARGGMGRKVETQSNSLAARLAERLNGTYKLLHVPENLSNDILQTLTRQKGIQEVIQFIHKANILIYGIGRADKMGLKRGLSQEQLDRLEELGAVGEAFGCYFDEDSKVVWVTPTLGINIDDITTLNLHIAVAAGKDKVDAIIATEFGKKNGVLVTDEGAAKKIMEKLNLQV</sequence>
<gene>
    <name evidence="1" type="primary">cggR</name>
    <name evidence="1" type="ORF">rsdtw13_29770</name>
</gene>
<protein>
    <submittedName>
        <fullName evidence="1">Central glycolytic genes regulator</fullName>
    </submittedName>
</protein>
<name>A0ACB5RFA6_9CLOT</name>
<proteinExistence type="predicted"/>
<reference evidence="1" key="1">
    <citation type="journal article" date="2025" name="Int. J. Syst. Evol. Microbiol.">
        <title>Inconstantimicrobium mannanitabidum sp. nov., a novel member of the family Clostridiaceae isolated from anoxic soil under the treatment of reductive soil disinfestation.</title>
        <authorList>
            <person name="Ueki A."/>
            <person name="Tonouchi A."/>
            <person name="Honma S."/>
            <person name="Kaku N."/>
            <person name="Ueki K."/>
        </authorList>
    </citation>
    <scope>NUCLEOTIDE SEQUENCE</scope>
    <source>
        <strain evidence="1">TW13</strain>
    </source>
</reference>
<organism evidence="1 2">
    <name type="scientific">Inconstantimicrobium mannanitabidum</name>
    <dbReference type="NCBI Taxonomy" id="1604901"/>
    <lineage>
        <taxon>Bacteria</taxon>
        <taxon>Bacillati</taxon>
        <taxon>Bacillota</taxon>
        <taxon>Clostridia</taxon>
        <taxon>Eubacteriales</taxon>
        <taxon>Clostridiaceae</taxon>
        <taxon>Inconstantimicrobium</taxon>
    </lineage>
</organism>
<evidence type="ECO:0000313" key="1">
    <source>
        <dbReference type="EMBL" id="GKX67719.1"/>
    </source>
</evidence>